<dbReference type="Proteomes" id="UP000501991">
    <property type="component" value="Chromosome"/>
</dbReference>
<evidence type="ECO:0000313" key="3">
    <source>
        <dbReference type="Proteomes" id="UP000501991"/>
    </source>
</evidence>
<keyword evidence="3" id="KW-1185">Reference proteome</keyword>
<evidence type="ECO:0000313" key="2">
    <source>
        <dbReference type="EMBL" id="QID16665.1"/>
    </source>
</evidence>
<dbReference type="SUPFAM" id="SSF53756">
    <property type="entry name" value="UDP-Glycosyltransferase/glycogen phosphorylase"/>
    <property type="match status" value="1"/>
</dbReference>
<dbReference type="InterPro" id="IPR028098">
    <property type="entry name" value="Glyco_trans_4-like_N"/>
</dbReference>
<dbReference type="EMBL" id="CP048836">
    <property type="protein sequence ID" value="QID16665.1"/>
    <property type="molecule type" value="Genomic_DNA"/>
</dbReference>
<dbReference type="Pfam" id="PF13439">
    <property type="entry name" value="Glyco_transf_4"/>
    <property type="match status" value="1"/>
</dbReference>
<dbReference type="CDD" id="cd03811">
    <property type="entry name" value="GT4_GT28_WabH-like"/>
    <property type="match status" value="1"/>
</dbReference>
<keyword evidence="2" id="KW-0808">Transferase</keyword>
<dbReference type="RefSeq" id="WP_173763833.1">
    <property type="nucleotide sequence ID" value="NZ_CP048836.1"/>
</dbReference>
<dbReference type="GO" id="GO:0016757">
    <property type="term" value="F:glycosyltransferase activity"/>
    <property type="evidence" value="ECO:0007669"/>
    <property type="project" value="UniProtKB-ARBA"/>
</dbReference>
<reference evidence="2 3" key="1">
    <citation type="submission" date="2020-02" db="EMBL/GenBank/DDBJ databases">
        <title>Nitrogenibacter mangrovi gen. nov., sp. nov. isolated from mangrove sediment, a denitrifying betaproteobacterium.</title>
        <authorList>
            <person name="Liao H."/>
            <person name="Tian Y."/>
        </authorList>
    </citation>
    <scope>NUCLEOTIDE SEQUENCE [LARGE SCALE GENOMIC DNA]</scope>
    <source>
        <strain evidence="2 3">M9-3-2</strain>
    </source>
</reference>
<organism evidence="2 3">
    <name type="scientific">Nitrogeniibacter mangrovi</name>
    <dbReference type="NCBI Taxonomy" id="2016596"/>
    <lineage>
        <taxon>Bacteria</taxon>
        <taxon>Pseudomonadati</taxon>
        <taxon>Pseudomonadota</taxon>
        <taxon>Betaproteobacteria</taxon>
        <taxon>Rhodocyclales</taxon>
        <taxon>Zoogloeaceae</taxon>
        <taxon>Nitrogeniibacter</taxon>
    </lineage>
</organism>
<gene>
    <name evidence="2" type="ORF">G3580_02875</name>
</gene>
<dbReference type="Pfam" id="PF13692">
    <property type="entry name" value="Glyco_trans_1_4"/>
    <property type="match status" value="1"/>
</dbReference>
<feature type="domain" description="Glycosyltransferase subfamily 4-like N-terminal" evidence="1">
    <location>
        <begin position="13"/>
        <end position="172"/>
    </location>
</feature>
<proteinExistence type="predicted"/>
<accession>A0A6C1B179</accession>
<protein>
    <submittedName>
        <fullName evidence="2">Glycosyltransferase</fullName>
    </submittedName>
</protein>
<name>A0A6C1B179_9RHOO</name>
<dbReference type="KEGG" id="azq:G3580_02875"/>
<evidence type="ECO:0000259" key="1">
    <source>
        <dbReference type="Pfam" id="PF13439"/>
    </source>
</evidence>
<dbReference type="PANTHER" id="PTHR12526">
    <property type="entry name" value="GLYCOSYLTRANSFERASE"/>
    <property type="match status" value="1"/>
</dbReference>
<dbReference type="AlphaFoldDB" id="A0A6C1B179"/>
<dbReference type="Gene3D" id="3.40.50.2000">
    <property type="entry name" value="Glycogen Phosphorylase B"/>
    <property type="match status" value="2"/>
</dbReference>
<sequence>MRVAIFIPSYGDGGVERMLVNLAGGLVARGVRIDFLTHSAQAPYLDRLDARVRLVETPRGGWSLARWLWRYLRVQAPDIVLCGKDRAGLLVARVRRLAGARCRLVMRPGTTYSQRFAELGAWSRWRARARVRRTYRAADAVVGNARAVVDDVARVAGLPAARVHLIRNPVITSDLQALAAAAPAYPGFGPEAPPVVLAVGRLAQVKGFDVLIRAFARVRAHRPLKLLILGEGRLREALLKLADSLGVGDDVSLPGFDPNPYPCLAHAALFVLSSRREGSPNALTEALALGTPVVSTDCPSGPAEVLDQGRVAPLVAVDDEVALADAMARVLDAPGDPQVRREAVDAYRVEHCAERYHLLFERLLGETA</sequence>